<sequence>MNPTYDHKHSPQRWDVITEVLCLSISTFCVGMRMYTKLLITRAPGWEDFYAVMTFETGKHGSGLHRWEVSPSDLREFLKLANTCQIIYGPIIFITKLSILLLFLRVFAPSFNGITYLLIQLLIWLNFLFYFADTILKIFECTPRSKIWDEHVPGHCININGPILAASIFNVVSDFLILLLPIVCVWRLQMTFKKKICTSAVFVAGIFGCISSVMRLVVSIPNSTATDNTFVWFPEFLWTAAEITSGIIASCLPALPTFLRHFLRKTRCFSSEPVMTGTGSSTITSKKTVDAKPFPVQHRQNISLTDLLPGNNLEMLSRGNRSGKTYETTCYTTVEASPVEKGREDHSKEGDSSNRGILKTIEQSPNTRYALPPTVEMAQERSGIVVGLNKGHKTTPLNTPKTRVSRTKGQSSRRTAFVRDIAREVVGLAPYERRIIELLRNTQDKRARKLAKKRLGTFGRGKRKVEDMQRVIAESRRVTGH</sequence>
<keyword evidence="7 9" id="KW-0687">Ribonucleoprotein</keyword>
<evidence type="ECO:0000313" key="14">
    <source>
        <dbReference type="Proteomes" id="UP000325395"/>
    </source>
</evidence>
<feature type="transmembrane region" description="Helical" evidence="11">
    <location>
        <begin position="196"/>
        <end position="217"/>
    </location>
</feature>
<evidence type="ECO:0000256" key="7">
    <source>
        <dbReference type="ARBA" id="ARBA00023274"/>
    </source>
</evidence>
<feature type="compositionally biased region" description="Polar residues" evidence="10">
    <location>
        <begin position="395"/>
        <end position="412"/>
    </location>
</feature>
<evidence type="ECO:0000256" key="11">
    <source>
        <dbReference type="SAM" id="Phobius"/>
    </source>
</evidence>
<dbReference type="PANTHER" id="PTHR33048:SF160">
    <property type="entry name" value="SAT4 FAMILY MEMBRANE PROTEIN"/>
    <property type="match status" value="1"/>
</dbReference>
<keyword evidence="14" id="KW-1185">Reference proteome</keyword>
<dbReference type="Pfam" id="PF01158">
    <property type="entry name" value="Ribosomal_L36e"/>
    <property type="match status" value="1"/>
</dbReference>
<proteinExistence type="inferred from homology"/>
<dbReference type="InterPro" id="IPR049326">
    <property type="entry name" value="Rhodopsin_dom_fungi"/>
</dbReference>
<evidence type="ECO:0000313" key="13">
    <source>
        <dbReference type="EMBL" id="KAE8412497.1"/>
    </source>
</evidence>
<evidence type="ECO:0000256" key="4">
    <source>
        <dbReference type="ARBA" id="ARBA00022980"/>
    </source>
</evidence>
<reference evidence="13 14" key="1">
    <citation type="submission" date="2019-04" db="EMBL/GenBank/DDBJ databases">
        <authorList>
            <consortium name="DOE Joint Genome Institute"/>
            <person name="Mondo S."/>
            <person name="Kjaerbolling I."/>
            <person name="Vesth T."/>
            <person name="Frisvad J.C."/>
            <person name="Nybo J.L."/>
            <person name="Theobald S."/>
            <person name="Kildgaard S."/>
            <person name="Isbrandt T."/>
            <person name="Kuo A."/>
            <person name="Sato A."/>
            <person name="Lyhne E.K."/>
            <person name="Kogle M.E."/>
            <person name="Wiebenga A."/>
            <person name="Kun R.S."/>
            <person name="Lubbers R.J."/>
            <person name="Makela M.R."/>
            <person name="Barry K."/>
            <person name="Chovatia M."/>
            <person name="Clum A."/>
            <person name="Daum C."/>
            <person name="Haridas S."/>
            <person name="He G."/>
            <person name="LaButti K."/>
            <person name="Lipzen A."/>
            <person name="Riley R."/>
            <person name="Salamov A."/>
            <person name="Simmons B.A."/>
            <person name="Magnuson J.K."/>
            <person name="Henrissat B."/>
            <person name="Mortensen U.H."/>
            <person name="Larsen T.O."/>
            <person name="Devries R.P."/>
            <person name="Grigoriev I.V."/>
            <person name="Machida M."/>
            <person name="Baker S.E."/>
            <person name="Andersen M.R."/>
            <person name="Cantor M.N."/>
            <person name="Hua S.X."/>
        </authorList>
    </citation>
    <scope>NUCLEOTIDE SEQUENCE [LARGE SCALE GENOMIC DNA]</scope>
    <source>
        <strain evidence="13 14">CBS 117616</strain>
    </source>
</reference>
<feature type="transmembrane region" description="Helical" evidence="11">
    <location>
        <begin position="86"/>
        <end position="107"/>
    </location>
</feature>
<dbReference type="Pfam" id="PF20684">
    <property type="entry name" value="Fung_rhodopsin"/>
    <property type="match status" value="1"/>
</dbReference>
<dbReference type="PANTHER" id="PTHR33048">
    <property type="entry name" value="PTH11-LIKE INTEGRAL MEMBRANE PROTEIN (AFU_ORTHOLOGUE AFUA_5G11245)"/>
    <property type="match status" value="1"/>
</dbReference>
<keyword evidence="3 11" id="KW-0812">Transmembrane</keyword>
<evidence type="ECO:0000256" key="10">
    <source>
        <dbReference type="SAM" id="MobiDB-lite"/>
    </source>
</evidence>
<evidence type="ECO:0000256" key="6">
    <source>
        <dbReference type="ARBA" id="ARBA00023136"/>
    </source>
</evidence>
<feature type="transmembrane region" description="Helical" evidence="11">
    <location>
        <begin position="237"/>
        <end position="259"/>
    </location>
</feature>
<evidence type="ECO:0000259" key="12">
    <source>
        <dbReference type="Pfam" id="PF20684"/>
    </source>
</evidence>
<dbReference type="InterPro" id="IPR000509">
    <property type="entry name" value="Ribosomal_eL36"/>
</dbReference>
<feature type="transmembrane region" description="Helical" evidence="11">
    <location>
        <begin position="114"/>
        <end position="132"/>
    </location>
</feature>
<dbReference type="Proteomes" id="UP000325395">
    <property type="component" value="Unassembled WGS sequence"/>
</dbReference>
<keyword evidence="5 11" id="KW-1133">Transmembrane helix</keyword>
<dbReference type="Gene3D" id="1.10.10.1760">
    <property type="entry name" value="60S ribosomal protein L36"/>
    <property type="match status" value="1"/>
</dbReference>
<keyword evidence="4 9" id="KW-0689">Ribosomal protein</keyword>
<dbReference type="EMBL" id="ML735833">
    <property type="protein sequence ID" value="KAE8412497.1"/>
    <property type="molecule type" value="Genomic_DNA"/>
</dbReference>
<feature type="transmembrane region" description="Helical" evidence="11">
    <location>
        <begin position="163"/>
        <end position="184"/>
    </location>
</feature>
<evidence type="ECO:0000256" key="8">
    <source>
        <dbReference type="ARBA" id="ARBA00038359"/>
    </source>
</evidence>
<dbReference type="InterPro" id="IPR052337">
    <property type="entry name" value="SAT4-like"/>
</dbReference>
<feature type="region of interest" description="Disordered" evidence="10">
    <location>
        <begin position="389"/>
        <end position="412"/>
    </location>
</feature>
<dbReference type="GO" id="GO:0005840">
    <property type="term" value="C:ribosome"/>
    <property type="evidence" value="ECO:0007669"/>
    <property type="project" value="UniProtKB-KW"/>
</dbReference>
<feature type="domain" description="Rhodopsin" evidence="12">
    <location>
        <begin position="32"/>
        <end position="260"/>
    </location>
</feature>
<evidence type="ECO:0000256" key="2">
    <source>
        <dbReference type="ARBA" id="ARBA00006509"/>
    </source>
</evidence>
<evidence type="ECO:0000256" key="9">
    <source>
        <dbReference type="RuleBase" id="RU000665"/>
    </source>
</evidence>
<protein>
    <recommendedName>
        <fullName evidence="9">60S ribosomal protein L36</fullName>
    </recommendedName>
</protein>
<accession>A0ABQ6W5U3</accession>
<evidence type="ECO:0000256" key="5">
    <source>
        <dbReference type="ARBA" id="ARBA00022989"/>
    </source>
</evidence>
<comment type="subcellular location">
    <subcellularLocation>
        <location evidence="1">Membrane</location>
        <topology evidence="1">Multi-pass membrane protein</topology>
    </subcellularLocation>
</comment>
<keyword evidence="6 11" id="KW-0472">Membrane</keyword>
<comment type="similarity">
    <text evidence="8">Belongs to the SAT4 family.</text>
</comment>
<dbReference type="InterPro" id="IPR038097">
    <property type="entry name" value="Ribosomal_eL36_sf"/>
</dbReference>
<dbReference type="PROSITE" id="PS01190">
    <property type="entry name" value="RIBOSOMAL_L36E"/>
    <property type="match status" value="1"/>
</dbReference>
<name>A0ABQ6W5U3_9EURO</name>
<comment type="similarity">
    <text evidence="2 9">Belongs to the eukaryotic ribosomal protein eL36 family.</text>
</comment>
<evidence type="ECO:0000256" key="1">
    <source>
        <dbReference type="ARBA" id="ARBA00004141"/>
    </source>
</evidence>
<organism evidence="13 14">
    <name type="scientific">Aspergillus pseudocaelatus</name>
    <dbReference type="NCBI Taxonomy" id="1825620"/>
    <lineage>
        <taxon>Eukaryota</taxon>
        <taxon>Fungi</taxon>
        <taxon>Dikarya</taxon>
        <taxon>Ascomycota</taxon>
        <taxon>Pezizomycotina</taxon>
        <taxon>Eurotiomycetes</taxon>
        <taxon>Eurotiomycetidae</taxon>
        <taxon>Eurotiales</taxon>
        <taxon>Aspergillaceae</taxon>
        <taxon>Aspergillus</taxon>
        <taxon>Aspergillus subgen. Circumdati</taxon>
    </lineage>
</organism>
<evidence type="ECO:0000256" key="3">
    <source>
        <dbReference type="ARBA" id="ARBA00022692"/>
    </source>
</evidence>
<gene>
    <name evidence="13" type="ORF">BDV36DRAFT_287847</name>
</gene>